<evidence type="ECO:0000259" key="4">
    <source>
        <dbReference type="PROSITE" id="PS51337"/>
    </source>
</evidence>
<dbReference type="SUPFAM" id="SSF47644">
    <property type="entry name" value="Methionine synthase domain"/>
    <property type="match status" value="1"/>
</dbReference>
<dbReference type="EMBL" id="CDRZ01000231">
    <property type="protein sequence ID" value="CEO89036.1"/>
    <property type="molecule type" value="Genomic_DNA"/>
</dbReference>
<dbReference type="SMART" id="SM01018">
    <property type="entry name" value="B12-binding_2"/>
    <property type="match status" value="1"/>
</dbReference>
<dbReference type="SUPFAM" id="SSF52242">
    <property type="entry name" value="Cobalamin (vitamin B12)-binding domain"/>
    <property type="match status" value="1"/>
</dbReference>
<dbReference type="InterPro" id="IPR036594">
    <property type="entry name" value="Meth_synthase_dom"/>
</dbReference>
<dbReference type="GO" id="GO:0031419">
    <property type="term" value="F:cobalamin binding"/>
    <property type="evidence" value="ECO:0007669"/>
    <property type="project" value="InterPro"/>
</dbReference>
<evidence type="ECO:0000256" key="2">
    <source>
        <dbReference type="ARBA" id="ARBA00023285"/>
    </source>
</evidence>
<feature type="domain" description="B12-binding N-terminal" evidence="4">
    <location>
        <begin position="1"/>
        <end position="90"/>
    </location>
</feature>
<evidence type="ECO:0000259" key="3">
    <source>
        <dbReference type="PROSITE" id="PS51332"/>
    </source>
</evidence>
<dbReference type="AlphaFoldDB" id="A0A0B7MM27"/>
<dbReference type="GO" id="GO:0046872">
    <property type="term" value="F:metal ion binding"/>
    <property type="evidence" value="ECO:0007669"/>
    <property type="project" value="UniProtKB-KW"/>
</dbReference>
<keyword evidence="1" id="KW-0479">Metal-binding</keyword>
<dbReference type="PROSITE" id="PS51332">
    <property type="entry name" value="B12_BINDING"/>
    <property type="match status" value="1"/>
</dbReference>
<dbReference type="InterPro" id="IPR006158">
    <property type="entry name" value="Cobalamin-bd"/>
</dbReference>
<evidence type="ECO:0000313" key="5">
    <source>
        <dbReference type="EMBL" id="CEO89036.1"/>
    </source>
</evidence>
<dbReference type="InterPro" id="IPR050554">
    <property type="entry name" value="Met_Synthase/Corrinoid"/>
</dbReference>
<dbReference type="InterPro" id="IPR003759">
    <property type="entry name" value="Cbl-bd_cap"/>
</dbReference>
<sequence length="212" mass="22527">MVDLKLVTKAMGELDEDQVVSALTDFMASDPSREDTLKVMSACQQGMSLVGDLFDQGEYFVGDLIYAGELLTKAIETIKPALKGESVAKIGKMVLGTVQGDLHDIGKNIFKSLAESAGFEVYDLGTDTPPEDFASKAKEVNADIVGMSGILTLASNAMKDTVESLKEANLRENVKIIIGGNLVTSDLCSHVGADAFTTNAAEGVKICQGWVK</sequence>
<dbReference type="Pfam" id="PF02607">
    <property type="entry name" value="B12-binding_2"/>
    <property type="match status" value="1"/>
</dbReference>
<accession>A0A0B7MM27</accession>
<dbReference type="OrthoDB" id="9783599at2"/>
<organism evidence="5 6">
    <name type="scientific">Syntrophaceticus schinkii</name>
    <dbReference type="NCBI Taxonomy" id="499207"/>
    <lineage>
        <taxon>Bacteria</taxon>
        <taxon>Bacillati</taxon>
        <taxon>Bacillota</taxon>
        <taxon>Clostridia</taxon>
        <taxon>Thermoanaerobacterales</taxon>
        <taxon>Thermoanaerobacterales Family III. Incertae Sedis</taxon>
        <taxon>Syntrophaceticus</taxon>
    </lineage>
</organism>
<evidence type="ECO:0000313" key="6">
    <source>
        <dbReference type="Proteomes" id="UP000046155"/>
    </source>
</evidence>
<dbReference type="GO" id="GO:0008705">
    <property type="term" value="F:methionine synthase activity"/>
    <property type="evidence" value="ECO:0007669"/>
    <property type="project" value="TreeGrafter"/>
</dbReference>
<evidence type="ECO:0000256" key="1">
    <source>
        <dbReference type="ARBA" id="ARBA00022723"/>
    </source>
</evidence>
<proteinExistence type="predicted"/>
<keyword evidence="6" id="KW-1185">Reference proteome</keyword>
<dbReference type="PANTHER" id="PTHR45833:SF1">
    <property type="entry name" value="METHIONINE SYNTHASE"/>
    <property type="match status" value="1"/>
</dbReference>
<keyword evidence="2" id="KW-0170">Cobalt</keyword>
<dbReference type="RefSeq" id="WP_044665096.1">
    <property type="nucleotide sequence ID" value="NZ_CDRZ01000231.1"/>
</dbReference>
<reference evidence="6" key="1">
    <citation type="submission" date="2015-01" db="EMBL/GenBank/DDBJ databases">
        <authorList>
            <person name="Manzoor Shahid"/>
            <person name="Zubair Saima"/>
        </authorList>
    </citation>
    <scope>NUCLEOTIDE SEQUENCE [LARGE SCALE GENOMIC DNA]</scope>
    <source>
        <strain evidence="6">Sp3</strain>
    </source>
</reference>
<dbReference type="GO" id="GO:0050667">
    <property type="term" value="P:homocysteine metabolic process"/>
    <property type="evidence" value="ECO:0007669"/>
    <property type="project" value="TreeGrafter"/>
</dbReference>
<dbReference type="GO" id="GO:0005829">
    <property type="term" value="C:cytosol"/>
    <property type="evidence" value="ECO:0007669"/>
    <property type="project" value="TreeGrafter"/>
</dbReference>
<dbReference type="Gene3D" id="1.10.1240.10">
    <property type="entry name" value="Methionine synthase domain"/>
    <property type="match status" value="1"/>
</dbReference>
<dbReference type="PROSITE" id="PS51337">
    <property type="entry name" value="B12_BINDING_NTER"/>
    <property type="match status" value="1"/>
</dbReference>
<name>A0A0B7MM27_9FIRM</name>
<gene>
    <name evidence="5" type="primary">mtbC</name>
    <name evidence="5" type="ORF">SSCH_350017</name>
</gene>
<dbReference type="Proteomes" id="UP000046155">
    <property type="component" value="Unassembled WGS sequence"/>
</dbReference>
<dbReference type="InterPro" id="IPR036724">
    <property type="entry name" value="Cobalamin-bd_sf"/>
</dbReference>
<feature type="domain" description="B12-binding" evidence="3">
    <location>
        <begin position="90"/>
        <end position="212"/>
    </location>
</feature>
<dbReference type="Pfam" id="PF02310">
    <property type="entry name" value="B12-binding"/>
    <property type="match status" value="1"/>
</dbReference>
<dbReference type="Gene3D" id="3.40.50.280">
    <property type="entry name" value="Cobalamin-binding domain"/>
    <property type="match status" value="1"/>
</dbReference>
<dbReference type="GO" id="GO:0046653">
    <property type="term" value="P:tetrahydrofolate metabolic process"/>
    <property type="evidence" value="ECO:0007669"/>
    <property type="project" value="TreeGrafter"/>
</dbReference>
<dbReference type="PANTHER" id="PTHR45833">
    <property type="entry name" value="METHIONINE SYNTHASE"/>
    <property type="match status" value="1"/>
</dbReference>
<protein>
    <submittedName>
        <fullName evidence="5">Dimethylamine corrinoid protein 1</fullName>
    </submittedName>
</protein>